<evidence type="ECO:0000313" key="1">
    <source>
        <dbReference type="EMBL" id="WMV58959.1"/>
    </source>
</evidence>
<keyword evidence="2" id="KW-1185">Reference proteome</keyword>
<dbReference type="AlphaFoldDB" id="A0AAF0V7T8"/>
<dbReference type="InterPro" id="IPR053134">
    <property type="entry name" value="RNA-dir_DNA_polymerase"/>
</dbReference>
<gene>
    <name evidence="1" type="ORF">MTR67_052344</name>
</gene>
<dbReference type="Gene3D" id="3.30.70.270">
    <property type="match status" value="1"/>
</dbReference>
<evidence type="ECO:0008006" key="3">
    <source>
        <dbReference type="Google" id="ProtNLM"/>
    </source>
</evidence>
<dbReference type="InterPro" id="IPR043128">
    <property type="entry name" value="Rev_trsase/Diguanyl_cyclase"/>
</dbReference>
<dbReference type="InterPro" id="IPR043502">
    <property type="entry name" value="DNA/RNA_pol_sf"/>
</dbReference>
<name>A0AAF0V7T8_SOLVR</name>
<sequence>MEVFPNDLLGVPPEREIDFGIDILPDMQPISISPYRITLTELKELNEKLKDLLDKGFIRPSISPWGALVLFVRKKYGSLRMCIDYRQLNKTTFQTRYDHYEFLVMTFGLTNAPVTFMDLMNKLFRHNLDMFVIVSIDYSYILDGFETLVFRFTL</sequence>
<reference evidence="1" key="1">
    <citation type="submission" date="2023-08" db="EMBL/GenBank/DDBJ databases">
        <title>A de novo genome assembly of Solanum verrucosum Schlechtendal, a Mexican diploid species geographically isolated from the other diploid A-genome species in potato relatives.</title>
        <authorList>
            <person name="Hosaka K."/>
        </authorList>
    </citation>
    <scope>NUCLEOTIDE SEQUENCE</scope>
    <source>
        <tissue evidence="1">Young leaves</tissue>
    </source>
</reference>
<evidence type="ECO:0000313" key="2">
    <source>
        <dbReference type="Proteomes" id="UP001234989"/>
    </source>
</evidence>
<accession>A0AAF0V7T8</accession>
<proteinExistence type="predicted"/>
<dbReference type="PANTHER" id="PTHR24559">
    <property type="entry name" value="TRANSPOSON TY3-I GAG-POL POLYPROTEIN"/>
    <property type="match status" value="1"/>
</dbReference>
<dbReference type="EMBL" id="CP133623">
    <property type="protein sequence ID" value="WMV58959.1"/>
    <property type="molecule type" value="Genomic_DNA"/>
</dbReference>
<dbReference type="Proteomes" id="UP001234989">
    <property type="component" value="Chromosome 12"/>
</dbReference>
<protein>
    <recommendedName>
        <fullName evidence="3">Reverse transcriptase</fullName>
    </recommendedName>
</protein>
<dbReference type="SUPFAM" id="SSF56672">
    <property type="entry name" value="DNA/RNA polymerases"/>
    <property type="match status" value="1"/>
</dbReference>
<dbReference type="Gene3D" id="3.10.10.10">
    <property type="entry name" value="HIV Type 1 Reverse Transcriptase, subunit A, domain 1"/>
    <property type="match status" value="2"/>
</dbReference>
<dbReference type="PANTHER" id="PTHR24559:SF444">
    <property type="entry name" value="REVERSE TRANSCRIPTASE DOMAIN-CONTAINING PROTEIN"/>
    <property type="match status" value="1"/>
</dbReference>
<organism evidence="1 2">
    <name type="scientific">Solanum verrucosum</name>
    <dbReference type="NCBI Taxonomy" id="315347"/>
    <lineage>
        <taxon>Eukaryota</taxon>
        <taxon>Viridiplantae</taxon>
        <taxon>Streptophyta</taxon>
        <taxon>Embryophyta</taxon>
        <taxon>Tracheophyta</taxon>
        <taxon>Spermatophyta</taxon>
        <taxon>Magnoliopsida</taxon>
        <taxon>eudicotyledons</taxon>
        <taxon>Gunneridae</taxon>
        <taxon>Pentapetalae</taxon>
        <taxon>asterids</taxon>
        <taxon>lamiids</taxon>
        <taxon>Solanales</taxon>
        <taxon>Solanaceae</taxon>
        <taxon>Solanoideae</taxon>
        <taxon>Solaneae</taxon>
        <taxon>Solanum</taxon>
    </lineage>
</organism>